<sequence>MDEKSIHIIEESIKLFAKKGFSSTSVQEIANECGISKGAFYLHFKSKDALLLELFNHFYHQIQRKIDDVQSEDLDPRTKFKEQLRITFEEIADHREFIIMQIREQAIPFNDHIDDFLTKMRFNTYLFYKRQLLSMYGKEIDAAVWEVSLIIHGIFKGFIDLIIIEGAKLDYDEISQAILRRTDYIVAGFKQSGDQPVITEEFMNKVIPEDFYKQELDEMIQTIVAFKEKSTGDLQVTLTVLLDEIQKREPRAAIIKGMLSNLEEDAAYQGIAGQIRTYYQL</sequence>
<feature type="DNA-binding region" description="H-T-H motif" evidence="3">
    <location>
        <begin position="25"/>
        <end position="44"/>
    </location>
</feature>
<dbReference type="GO" id="GO:0003677">
    <property type="term" value="F:DNA binding"/>
    <property type="evidence" value="ECO:0007669"/>
    <property type="project" value="UniProtKB-UniRule"/>
</dbReference>
<proteinExistence type="predicted"/>
<protein>
    <submittedName>
        <fullName evidence="5">TetR/AcrR family transcriptional regulator</fullName>
    </submittedName>
</protein>
<dbReference type="EMBL" id="JACEFG010000002">
    <property type="protein sequence ID" value="MBA2175129.1"/>
    <property type="molecule type" value="Genomic_DNA"/>
</dbReference>
<dbReference type="Pfam" id="PF00440">
    <property type="entry name" value="TetR_N"/>
    <property type="match status" value="1"/>
</dbReference>
<feature type="domain" description="HTH tetR-type" evidence="4">
    <location>
        <begin position="2"/>
        <end position="62"/>
    </location>
</feature>
<organism evidence="5 6">
    <name type="scientific">Halobacillus locisalis</name>
    <dbReference type="NCBI Taxonomy" id="220753"/>
    <lineage>
        <taxon>Bacteria</taxon>
        <taxon>Bacillati</taxon>
        <taxon>Bacillota</taxon>
        <taxon>Bacilli</taxon>
        <taxon>Bacillales</taxon>
        <taxon>Bacillaceae</taxon>
        <taxon>Halobacillus</taxon>
    </lineage>
</organism>
<evidence type="ECO:0000256" key="2">
    <source>
        <dbReference type="ARBA" id="ARBA00023125"/>
    </source>
</evidence>
<dbReference type="RefSeq" id="WP_181472165.1">
    <property type="nucleotide sequence ID" value="NZ_JACEFG010000002.1"/>
</dbReference>
<evidence type="ECO:0000313" key="5">
    <source>
        <dbReference type="EMBL" id="MBA2175129.1"/>
    </source>
</evidence>
<accession>A0A838CTI7</accession>
<reference evidence="5 6" key="1">
    <citation type="journal article" date="2004" name="Extremophiles">
        <title>Halobacillus locisalis sp. nov., a halophilic bacterium isolated from a marine solar saltern of the Yellow Sea in Korea.</title>
        <authorList>
            <person name="Yoon J.H."/>
            <person name="Kang K.H."/>
            <person name="Oh T.K."/>
            <person name="Park Y.H."/>
        </authorList>
    </citation>
    <scope>NUCLEOTIDE SEQUENCE [LARGE SCALE GENOMIC DNA]</scope>
    <source>
        <strain evidence="5 6">KCTC 3788</strain>
    </source>
</reference>
<dbReference type="PANTHER" id="PTHR43479:SF22">
    <property type="entry name" value="TRANSCRIPTIONAL REGULATOR, TETR FAMILY"/>
    <property type="match status" value="1"/>
</dbReference>
<dbReference type="PANTHER" id="PTHR43479">
    <property type="entry name" value="ACREF/ENVCD OPERON REPRESSOR-RELATED"/>
    <property type="match status" value="1"/>
</dbReference>
<dbReference type="PRINTS" id="PR00455">
    <property type="entry name" value="HTHTETR"/>
</dbReference>
<keyword evidence="6" id="KW-1185">Reference proteome</keyword>
<evidence type="ECO:0000256" key="3">
    <source>
        <dbReference type="PROSITE-ProRule" id="PRU00335"/>
    </source>
</evidence>
<gene>
    <name evidence="5" type="ORF">H0266_09510</name>
</gene>
<dbReference type="InterPro" id="IPR009057">
    <property type="entry name" value="Homeodomain-like_sf"/>
</dbReference>
<evidence type="ECO:0000259" key="4">
    <source>
        <dbReference type="PROSITE" id="PS50977"/>
    </source>
</evidence>
<dbReference type="Gene3D" id="1.10.357.10">
    <property type="entry name" value="Tetracycline Repressor, domain 2"/>
    <property type="match status" value="1"/>
</dbReference>
<dbReference type="PROSITE" id="PS50977">
    <property type="entry name" value="HTH_TETR_2"/>
    <property type="match status" value="1"/>
</dbReference>
<dbReference type="InterPro" id="IPR001647">
    <property type="entry name" value="HTH_TetR"/>
</dbReference>
<comment type="caution">
    <text evidence="5">The sequence shown here is derived from an EMBL/GenBank/DDBJ whole genome shotgun (WGS) entry which is preliminary data.</text>
</comment>
<keyword evidence="1" id="KW-0678">Repressor</keyword>
<dbReference type="SUPFAM" id="SSF46689">
    <property type="entry name" value="Homeodomain-like"/>
    <property type="match status" value="1"/>
</dbReference>
<evidence type="ECO:0000313" key="6">
    <source>
        <dbReference type="Proteomes" id="UP000571017"/>
    </source>
</evidence>
<dbReference type="PROSITE" id="PS01081">
    <property type="entry name" value="HTH_TETR_1"/>
    <property type="match status" value="1"/>
</dbReference>
<name>A0A838CTI7_9BACI</name>
<dbReference type="Proteomes" id="UP000571017">
    <property type="component" value="Unassembled WGS sequence"/>
</dbReference>
<keyword evidence="2 3" id="KW-0238">DNA-binding</keyword>
<evidence type="ECO:0000256" key="1">
    <source>
        <dbReference type="ARBA" id="ARBA00022491"/>
    </source>
</evidence>
<dbReference type="AlphaFoldDB" id="A0A838CTI7"/>
<dbReference type="InterPro" id="IPR050624">
    <property type="entry name" value="HTH-type_Tx_Regulator"/>
</dbReference>
<dbReference type="InterPro" id="IPR023772">
    <property type="entry name" value="DNA-bd_HTH_TetR-type_CS"/>
</dbReference>